<dbReference type="PANTHER" id="PTHR46104:SF1">
    <property type="entry name" value="GENE 9195-RELATED"/>
    <property type="match status" value="1"/>
</dbReference>
<gene>
    <name evidence="2" type="ORF">PACLA_8A086864</name>
</gene>
<proteinExistence type="predicted"/>
<dbReference type="AlphaFoldDB" id="A0A7D9D5V5"/>
<keyword evidence="3" id="KW-1185">Reference proteome</keyword>
<dbReference type="PANTHER" id="PTHR46104">
    <property type="entry name" value="GENE 9195-RELATED-RELATED"/>
    <property type="match status" value="1"/>
</dbReference>
<name>A0A7D9D5V5_PARCT</name>
<dbReference type="SUPFAM" id="SSF57184">
    <property type="entry name" value="Growth factor receptor domain"/>
    <property type="match status" value="2"/>
</dbReference>
<evidence type="ECO:0000313" key="2">
    <source>
        <dbReference type="EMBL" id="CAB3977148.1"/>
    </source>
</evidence>
<feature type="region of interest" description="Disordered" evidence="1">
    <location>
        <begin position="30"/>
        <end position="78"/>
    </location>
</feature>
<dbReference type="Gene3D" id="2.10.50.10">
    <property type="entry name" value="Tumor Necrosis Factor Receptor, subunit A, domain 2"/>
    <property type="match status" value="3"/>
</dbReference>
<dbReference type="InterPro" id="IPR009030">
    <property type="entry name" value="Growth_fac_rcpt_cys_sf"/>
</dbReference>
<comment type="caution">
    <text evidence="2">The sequence shown here is derived from an EMBL/GenBank/DDBJ whole genome shotgun (WGS) entry which is preliminary data.</text>
</comment>
<feature type="compositionally biased region" description="Acidic residues" evidence="1">
    <location>
        <begin position="40"/>
        <end position="67"/>
    </location>
</feature>
<accession>A0A7D9D5V5</accession>
<organism evidence="2 3">
    <name type="scientific">Paramuricea clavata</name>
    <name type="common">Red gorgonian</name>
    <name type="synonym">Violescent sea-whip</name>
    <dbReference type="NCBI Taxonomy" id="317549"/>
    <lineage>
        <taxon>Eukaryota</taxon>
        <taxon>Metazoa</taxon>
        <taxon>Cnidaria</taxon>
        <taxon>Anthozoa</taxon>
        <taxon>Octocorallia</taxon>
        <taxon>Malacalcyonacea</taxon>
        <taxon>Plexauridae</taxon>
        <taxon>Paramuricea</taxon>
    </lineage>
</organism>
<dbReference type="SMART" id="SM01411">
    <property type="entry name" value="Ephrin_rec_like"/>
    <property type="match status" value="9"/>
</dbReference>
<evidence type="ECO:0000313" key="3">
    <source>
        <dbReference type="Proteomes" id="UP001152795"/>
    </source>
</evidence>
<protein>
    <submittedName>
        <fullName evidence="2">Multiple epidermal growth factor-like domains 6 isoform X6</fullName>
    </submittedName>
</protein>
<evidence type="ECO:0000256" key="1">
    <source>
        <dbReference type="SAM" id="MobiDB-lite"/>
    </source>
</evidence>
<dbReference type="EMBL" id="CACRXK020000032">
    <property type="protein sequence ID" value="CAB3977148.1"/>
    <property type="molecule type" value="Genomic_DNA"/>
</dbReference>
<sequence length="623" mass="65806">MTKKEKLVINSACLAKAQLDKAIGEQTARKVNAKENVDFHDDDEETEDHDDDDDDDSDHADDEDDDYNIGSDNKDCDGSSEDYDVVLQEIGSSCSEDDTEDERLQCSLLNSNEVKMKSVFIVLCLCIFTVQLVHYTECSLDTFAGDINYCEGGVNAPKLCPSGTYYDLTGADNATLCKTCNLSTTVSAWPSICAPCPAGFNCSQTGPPTLCGKGKYSIAGNGSCQDCPSGYVCPTPSELPKVCPGGFEPSVDSFQCVPCSAGQYAYNGSMVCQDCANGTYSIQASTTCTLCPPGFSCQNKSASPVPCSAGEYTPGGEMSCSDCPKGFYCPKNELSSPIACPNGTYSVSTGAVKCLECPPGMKCLYGDKSPLECNNGTYSTGGSVQCTPCPTGYSCVNKSAAPIPCESGYYSPSGVMACEKCPLGHMCPKVESTSLPILCINGTYSNITASTDCKVCPAGYSCLDPRQTPVSCIEGFYSPSGIPQCLLCLQGHSCSDGSKPPSICLKGTYSTAGKTACTNCSKGFKCPSDGMDTQTACGNATYANQPMSVECQTCPAGYACARSDQDPVECKNGTYSLEGSSECDICPAGHSFAVECPPKHWRGGSFTDYKEPVTYEKCTSKHK</sequence>
<dbReference type="OrthoDB" id="439917at2759"/>
<dbReference type="Proteomes" id="UP001152795">
    <property type="component" value="Unassembled WGS sequence"/>
</dbReference>
<reference evidence="2" key="1">
    <citation type="submission" date="2020-04" db="EMBL/GenBank/DDBJ databases">
        <authorList>
            <person name="Alioto T."/>
            <person name="Alioto T."/>
            <person name="Gomez Garrido J."/>
        </authorList>
    </citation>
    <scope>NUCLEOTIDE SEQUENCE</scope>
    <source>
        <strain evidence="2">A484AB</strain>
    </source>
</reference>